<dbReference type="EMBL" id="JAVUPU010000003">
    <property type="protein sequence ID" value="MDT9598546.1"/>
    <property type="molecule type" value="Genomic_DNA"/>
</dbReference>
<protein>
    <submittedName>
        <fullName evidence="2">DUF5615 family PIN-like protein</fullName>
    </submittedName>
</protein>
<reference evidence="2 3" key="1">
    <citation type="submission" date="2023-05" db="EMBL/GenBank/DDBJ databases">
        <authorList>
            <person name="Guo Y."/>
        </authorList>
    </citation>
    <scope>NUCLEOTIDE SEQUENCE [LARGE SCALE GENOMIC DNA]</scope>
    <source>
        <strain evidence="2 3">GR2756</strain>
    </source>
</reference>
<organism evidence="2 3">
    <name type="scientific">Sphingosinicella rhizophila</name>
    <dbReference type="NCBI Taxonomy" id="3050082"/>
    <lineage>
        <taxon>Bacteria</taxon>
        <taxon>Pseudomonadati</taxon>
        <taxon>Pseudomonadota</taxon>
        <taxon>Alphaproteobacteria</taxon>
        <taxon>Sphingomonadales</taxon>
        <taxon>Sphingosinicellaceae</taxon>
        <taxon>Sphingosinicella</taxon>
    </lineage>
</organism>
<dbReference type="InterPro" id="IPR041375">
    <property type="entry name" value="VapC45_PIN-like"/>
</dbReference>
<accession>A0ABU3Q563</accession>
<proteinExistence type="predicted"/>
<feature type="domain" description="VapC45 PIN like" evidence="1">
    <location>
        <begin position="1"/>
        <end position="83"/>
    </location>
</feature>
<evidence type="ECO:0000313" key="2">
    <source>
        <dbReference type="EMBL" id="MDT9598546.1"/>
    </source>
</evidence>
<name>A0ABU3Q563_9SPHN</name>
<evidence type="ECO:0000259" key="1">
    <source>
        <dbReference type="Pfam" id="PF18478"/>
    </source>
</evidence>
<sequence length="152" mass="17124">MKIRADEHVAPAIVVAIRDMALSEGWNLDSVREAGDNGSTDVHWITKFASEGGDAILSADADFIKTAPQVMAVFRTGLKVIHLPHQWGMAEGRLQAAHVLLWWKRIEECLQSMRRQECYKPAWTISEIGKMVKVDLDFQRAKQRLKKAAKKG</sequence>
<dbReference type="Pfam" id="PF18478">
    <property type="entry name" value="PIN_10"/>
    <property type="match status" value="1"/>
</dbReference>
<dbReference type="Proteomes" id="UP001259572">
    <property type="component" value="Unassembled WGS sequence"/>
</dbReference>
<dbReference type="RefSeq" id="WP_315724703.1">
    <property type="nucleotide sequence ID" value="NZ_JAVUPU010000003.1"/>
</dbReference>
<keyword evidence="3" id="KW-1185">Reference proteome</keyword>
<gene>
    <name evidence="2" type="ORF">RQX22_06235</name>
</gene>
<evidence type="ECO:0000313" key="3">
    <source>
        <dbReference type="Proteomes" id="UP001259572"/>
    </source>
</evidence>
<comment type="caution">
    <text evidence="2">The sequence shown here is derived from an EMBL/GenBank/DDBJ whole genome shotgun (WGS) entry which is preliminary data.</text>
</comment>